<dbReference type="NCBIfam" id="TIGR03544">
    <property type="entry name" value="DivI1A_domain"/>
    <property type="match status" value="1"/>
</dbReference>
<accession>A0ABY7P723</accession>
<keyword evidence="2" id="KW-1185">Reference proteome</keyword>
<dbReference type="InterPro" id="IPR019933">
    <property type="entry name" value="DivIVA_domain"/>
</dbReference>
<proteinExistence type="predicted"/>
<dbReference type="RefSeq" id="WP_270082901.1">
    <property type="nucleotide sequence ID" value="NZ_CP115300.1"/>
</dbReference>
<gene>
    <name evidence="1" type="ORF">O1G22_22025</name>
</gene>
<sequence length="68" mass="7628">MADDFQGFQGFDIARRGYDRAQVDAYLTRLTAGTAPETPPVFDIVRRGYDRAQVDARVAQLLHRGTGR</sequence>
<protein>
    <submittedName>
        <fullName evidence="1">DivIVA domain-containing protein</fullName>
    </submittedName>
</protein>
<organism evidence="1 2">
    <name type="scientific">Streptomyces camelliae</name>
    <dbReference type="NCBI Taxonomy" id="3004093"/>
    <lineage>
        <taxon>Bacteria</taxon>
        <taxon>Bacillati</taxon>
        <taxon>Actinomycetota</taxon>
        <taxon>Actinomycetes</taxon>
        <taxon>Kitasatosporales</taxon>
        <taxon>Streptomycetaceae</taxon>
        <taxon>Streptomyces</taxon>
    </lineage>
</organism>
<reference evidence="1 2" key="1">
    <citation type="submission" date="2022-12" db="EMBL/GenBank/DDBJ databases">
        <authorList>
            <person name="Mo P."/>
        </authorList>
    </citation>
    <scope>NUCLEOTIDE SEQUENCE [LARGE SCALE GENOMIC DNA]</scope>
    <source>
        <strain evidence="1 2">HUAS 2-6</strain>
    </source>
</reference>
<dbReference type="EMBL" id="CP115300">
    <property type="protein sequence ID" value="WBO65314.1"/>
    <property type="molecule type" value="Genomic_DNA"/>
</dbReference>
<dbReference type="Proteomes" id="UP001212326">
    <property type="component" value="Chromosome"/>
</dbReference>
<name>A0ABY7P723_9ACTN</name>
<evidence type="ECO:0000313" key="2">
    <source>
        <dbReference type="Proteomes" id="UP001212326"/>
    </source>
</evidence>
<evidence type="ECO:0000313" key="1">
    <source>
        <dbReference type="EMBL" id="WBO65314.1"/>
    </source>
</evidence>